<feature type="compositionally biased region" description="Polar residues" evidence="1">
    <location>
        <begin position="142"/>
        <end position="162"/>
    </location>
</feature>
<feature type="region of interest" description="Disordered" evidence="1">
    <location>
        <begin position="135"/>
        <end position="176"/>
    </location>
</feature>
<evidence type="ECO:0000313" key="3">
    <source>
        <dbReference type="Proteomes" id="UP000241462"/>
    </source>
</evidence>
<proteinExistence type="predicted"/>
<feature type="compositionally biased region" description="Polar residues" evidence="1">
    <location>
        <begin position="1011"/>
        <end position="1023"/>
    </location>
</feature>
<organism evidence="2 3">
    <name type="scientific">Coniella lustricola</name>
    <dbReference type="NCBI Taxonomy" id="2025994"/>
    <lineage>
        <taxon>Eukaryota</taxon>
        <taxon>Fungi</taxon>
        <taxon>Dikarya</taxon>
        <taxon>Ascomycota</taxon>
        <taxon>Pezizomycotina</taxon>
        <taxon>Sordariomycetes</taxon>
        <taxon>Sordariomycetidae</taxon>
        <taxon>Diaporthales</taxon>
        <taxon>Schizoparmaceae</taxon>
        <taxon>Coniella</taxon>
    </lineage>
</organism>
<feature type="compositionally biased region" description="Low complexity" evidence="1">
    <location>
        <begin position="896"/>
        <end position="906"/>
    </location>
</feature>
<dbReference type="InParanoid" id="A0A2T3A722"/>
<feature type="region of interest" description="Disordered" evidence="1">
    <location>
        <begin position="283"/>
        <end position="379"/>
    </location>
</feature>
<feature type="region of interest" description="Disordered" evidence="1">
    <location>
        <begin position="1139"/>
        <end position="1169"/>
    </location>
</feature>
<feature type="compositionally biased region" description="Polar residues" evidence="1">
    <location>
        <begin position="785"/>
        <end position="820"/>
    </location>
</feature>
<reference evidence="2 3" key="1">
    <citation type="journal article" date="2018" name="Mycol. Prog.">
        <title>Coniella lustricola, a new species from submerged detritus.</title>
        <authorList>
            <person name="Raudabaugh D.B."/>
            <person name="Iturriaga T."/>
            <person name="Carver A."/>
            <person name="Mondo S."/>
            <person name="Pangilinan J."/>
            <person name="Lipzen A."/>
            <person name="He G."/>
            <person name="Amirebrahimi M."/>
            <person name="Grigoriev I.V."/>
            <person name="Miller A.N."/>
        </authorList>
    </citation>
    <scope>NUCLEOTIDE SEQUENCE [LARGE SCALE GENOMIC DNA]</scope>
    <source>
        <strain evidence="2 3">B22-T-1</strain>
    </source>
</reference>
<feature type="compositionally biased region" description="Basic and acidic residues" evidence="1">
    <location>
        <begin position="968"/>
        <end position="977"/>
    </location>
</feature>
<feature type="compositionally biased region" description="Low complexity" evidence="1">
    <location>
        <begin position="873"/>
        <end position="889"/>
    </location>
</feature>
<feature type="compositionally biased region" description="Basic and acidic residues" evidence="1">
    <location>
        <begin position="929"/>
        <end position="942"/>
    </location>
</feature>
<feature type="region of interest" description="Disordered" evidence="1">
    <location>
        <begin position="691"/>
        <end position="983"/>
    </location>
</feature>
<feature type="compositionally biased region" description="Basic and acidic residues" evidence="1">
    <location>
        <begin position="749"/>
        <end position="767"/>
    </location>
</feature>
<feature type="region of interest" description="Disordered" evidence="1">
    <location>
        <begin position="204"/>
        <end position="265"/>
    </location>
</feature>
<accession>A0A2T3A722</accession>
<dbReference type="STRING" id="2025994.A0A2T3A722"/>
<gene>
    <name evidence="2" type="ORF">BD289DRAFT_482952</name>
</gene>
<dbReference type="EMBL" id="KZ678449">
    <property type="protein sequence ID" value="PSR84046.1"/>
    <property type="molecule type" value="Genomic_DNA"/>
</dbReference>
<protein>
    <submittedName>
        <fullName evidence="2">Uncharacterized protein</fullName>
    </submittedName>
</protein>
<feature type="compositionally biased region" description="Polar residues" evidence="1">
    <location>
        <begin position="344"/>
        <end position="373"/>
    </location>
</feature>
<feature type="compositionally biased region" description="Basic and acidic residues" evidence="1">
    <location>
        <begin position="824"/>
        <end position="842"/>
    </location>
</feature>
<evidence type="ECO:0000313" key="2">
    <source>
        <dbReference type="EMBL" id="PSR84046.1"/>
    </source>
</evidence>
<feature type="compositionally biased region" description="Basic and acidic residues" evidence="1">
    <location>
        <begin position="311"/>
        <end position="328"/>
    </location>
</feature>
<feature type="compositionally biased region" description="Polar residues" evidence="1">
    <location>
        <begin position="736"/>
        <end position="746"/>
    </location>
</feature>
<feature type="compositionally biased region" description="Pro residues" evidence="1">
    <location>
        <begin position="510"/>
        <end position="519"/>
    </location>
</feature>
<keyword evidence="3" id="KW-1185">Reference proteome</keyword>
<feature type="compositionally biased region" description="Basic and acidic residues" evidence="1">
    <location>
        <begin position="229"/>
        <end position="255"/>
    </location>
</feature>
<evidence type="ECO:0000256" key="1">
    <source>
        <dbReference type="SAM" id="MobiDB-lite"/>
    </source>
</evidence>
<feature type="compositionally biased region" description="Polar residues" evidence="1">
    <location>
        <begin position="957"/>
        <end position="967"/>
    </location>
</feature>
<dbReference type="OrthoDB" id="4835412at2759"/>
<feature type="region of interest" description="Disordered" evidence="1">
    <location>
        <begin position="499"/>
        <end position="519"/>
    </location>
</feature>
<sequence>MVIAPMNLNEFLPASTRPMAQGMEREDEELDIAKFSAIKKERKDELDQLDRYHQSKQDEIEGQVREQLDRLFQQFQQGMQGLYASLTQTAHATVETQVKLRMQQEKLREEHAINKRDIERRYHNEASRLFISPSEAKHHSHTMPNVNGNPTRTNSTVPSNNGDHLISPAASSAIMTPPIRQQMVPKPLPTDAIREVIAQETSNREYVAPYPTPLEPAPRQRAVGSSETRPLESRPLEPRPLEPRPIEPRYNEQRPSEPASVGVRPVHPVAMRRIYEDTHAMDTQHLPQPRPVPSHHLQHHGRQDPTATDMAHVRPDAKRKVTEFRGEVNDEAPSRPYAKRPRTQEMSSESVPNSSARPTAKQSPHANQPSQAATERHTDRTVTFQEIFQDGKAQYKHKIFEWKPGSGNWYIVRCDEHQVHFGIKNPIHGAAKHMHSPQHGNLEKRHDLAIEICGHRVLGCNAELAELNNREFERALRDDKYRVFNRNLLTKDGRRRLCGDQSPVLKKESPPAPAPAPAPPKMINEVQLPEEGKFYQGLWAPNKKWYMLIVLPIRPDGSLREVGLREKLQETQLMSNVPKCYRVDRISLLIKGFQPAYEDGGPKVDKREYPVMFFDGHQRHSLGWLPAQRLREVDLDNPPEGVDKRGLIIAREWYSQHMMHRRDWEEFKELGPGEPSSAAWEEAAGQLPSLRSAHTDNQSPIQDRPGHFNFGSASGSDDEDSSMNADTVPTDKLQDPSHTIQSSLESAEQEMRDAGPAEDPNGHEKAASHSVRQEFAMDLDDSNKSKISTRPGSQPRVLSQTAPRETTTADTSRPVTGMNETDNEDRTSREHHSAQKQQHIESEAASVGARAANQQDGPFPALSEQEIVRKTAQAKAAAAVMEAASLSRASSEVPESTSKGTSKGGSRPPRLPNEHEAVASSTHASRPAFSEHQRSKSDEFPRNEAGVLRKPSDLHSILNSELGSLQHQEQKEPERATVDPYKQFEAIKAQMALDSLKNRSASAPAAENHETQQASTVLPSTISTATAAAAAAAAAAQPAAPLDVGAANRSSPTVPYQPWQPPSQSPNAARSHSPVSDTSSEADDELEYPYKTVNTVLYDLSDGPKKPRRSSASRQAFPGVSKSSHDKSLFVPLVVPTTSAGRRPAGTHHAVSAQSPTTAKGPVTPTAELGTPIASELDEFELTHFSDSGRGLRWSRESTRAPLLQLKVDRICGWAETPFGSPLDAMVEPRKVSRIHVDGPTSSEHTDKLVQQVQLTLTDGHKQTLVFETQLKEGDRYADDAAAAAAVSGLQGRQFAAWIKKLNGEAQYRSEVSI</sequence>
<feature type="compositionally biased region" description="Low complexity" evidence="1">
    <location>
        <begin position="1024"/>
        <end position="1041"/>
    </location>
</feature>
<dbReference type="Proteomes" id="UP000241462">
    <property type="component" value="Unassembled WGS sequence"/>
</dbReference>
<name>A0A2T3A722_9PEZI</name>
<feature type="compositionally biased region" description="Polar residues" evidence="1">
    <location>
        <begin position="1067"/>
        <end position="1079"/>
    </location>
</feature>
<feature type="region of interest" description="Disordered" evidence="1">
    <location>
        <begin position="995"/>
        <end position="1124"/>
    </location>
</feature>